<gene>
    <name evidence="3" type="ORF">DKY63_02765</name>
</gene>
<keyword evidence="2" id="KW-0732">Signal</keyword>
<proteinExistence type="predicted"/>
<evidence type="ECO:0000313" key="3">
    <source>
        <dbReference type="EMBL" id="AWY38892.1"/>
    </source>
</evidence>
<dbReference type="EMBL" id="CP029693">
    <property type="protein sequence ID" value="AWY38892.1"/>
    <property type="molecule type" value="Genomic_DNA"/>
</dbReference>
<reference evidence="3 4" key="1">
    <citation type="submission" date="2018-05" db="EMBL/GenBank/DDBJ databases">
        <title>Whole genome sequence of Pseudomonas putida JBC17.</title>
        <authorList>
            <person name="Lee Y.H."/>
            <person name="David K."/>
        </authorList>
    </citation>
    <scope>NUCLEOTIDE SEQUENCE [LARGE SCALE GENOMIC DNA]</scope>
    <source>
        <strain evidence="3 4">JBC17</strain>
    </source>
</reference>
<name>A0A2Z4RD34_PSEPU</name>
<dbReference type="OrthoDB" id="8667289at2"/>
<feature type="signal peptide" evidence="2">
    <location>
        <begin position="1"/>
        <end position="22"/>
    </location>
</feature>
<evidence type="ECO:0000256" key="2">
    <source>
        <dbReference type="SAM" id="SignalP"/>
    </source>
</evidence>
<evidence type="ECO:0000313" key="4">
    <source>
        <dbReference type="Proteomes" id="UP000250299"/>
    </source>
</evidence>
<feature type="chain" id="PRO_5016380387" evidence="2">
    <location>
        <begin position="23"/>
        <end position="151"/>
    </location>
</feature>
<accession>A0A2Z4RD34</accession>
<sequence length="151" mass="15854">MKRLPLVGLCLVVSVFSVQGWAQSVVPLKGQSSQQTQADIAECNNIAASQTASTSTTPSGGRVKGAMAGAAAGATAAQIRGNQHEEIYDRVDSDRQQNYRQNQAKQTAAAGAVVGGARQRQERRAQNKTNSANTATAYTSCLQGKGYQVNP</sequence>
<evidence type="ECO:0000256" key="1">
    <source>
        <dbReference type="SAM" id="MobiDB-lite"/>
    </source>
</evidence>
<dbReference type="AlphaFoldDB" id="A0A2Z4RD34"/>
<protein>
    <submittedName>
        <fullName evidence="3">Uncharacterized protein</fullName>
    </submittedName>
</protein>
<feature type="compositionally biased region" description="Low complexity" evidence="1">
    <location>
        <begin position="108"/>
        <end position="118"/>
    </location>
</feature>
<feature type="region of interest" description="Disordered" evidence="1">
    <location>
        <begin position="106"/>
        <end position="132"/>
    </location>
</feature>
<dbReference type="Proteomes" id="UP000250299">
    <property type="component" value="Chromosome"/>
</dbReference>
<dbReference type="RefSeq" id="WP_110962710.1">
    <property type="nucleotide sequence ID" value="NZ_CP029693.1"/>
</dbReference>
<organism evidence="3 4">
    <name type="scientific">Pseudomonas putida</name>
    <name type="common">Arthrobacter siderocapsulatus</name>
    <dbReference type="NCBI Taxonomy" id="303"/>
    <lineage>
        <taxon>Bacteria</taxon>
        <taxon>Pseudomonadati</taxon>
        <taxon>Pseudomonadota</taxon>
        <taxon>Gammaproteobacteria</taxon>
        <taxon>Pseudomonadales</taxon>
        <taxon>Pseudomonadaceae</taxon>
        <taxon>Pseudomonas</taxon>
    </lineage>
</organism>